<proteinExistence type="predicted"/>
<protein>
    <submittedName>
        <fullName evidence="2">Uncharacterized protein</fullName>
    </submittedName>
</protein>
<feature type="compositionally biased region" description="Basic residues" evidence="1">
    <location>
        <begin position="32"/>
        <end position="45"/>
    </location>
</feature>
<evidence type="ECO:0000313" key="3">
    <source>
        <dbReference type="Proteomes" id="UP000265000"/>
    </source>
</evidence>
<accession>A0A3Q2PIP0</accession>
<feature type="compositionally biased region" description="Low complexity" evidence="1">
    <location>
        <begin position="18"/>
        <end position="28"/>
    </location>
</feature>
<dbReference type="GeneTree" id="ENSGT00940000178415"/>
<sequence>MNVALVEIQLRDEESFPALGSQAAAQADAGRKKSAEKRRPQRTKAKSPVEDVAGDRPTSSSPPPAPPPSAPPAAKPAASSDPAGRSPPNVNMAAAPGSASVLPPARAAEEPGPDGESYASAATVPLSPPPGIKPPAPSSASLFSFITPVLPAASSAPPSSSSPVASPPTFIAPIAPSPTAAQGFKRPFSPLASLPRSPSPTSSSAVPPPVQVQQAPPAQTNALPKIEESLPGSQASQSGTSISPEPTEAPVPQEEKSTQQEAQTQSQPSEPQSQAQTPQTEARASDHQPHADVAAEPQTLPQTEGSPLQSPPPEAPQSSSTESREEPPPQRSDSPPPAAASLQQHPPSLPSLPQLHPQFLHPHSIPGAVPLQQMSQLCQDPLYPGFPQGEKGEVAQIPPYSSSESGDDLPKEVNILRFFFNLGVKAYSMPMFAPYMYLFPLQQYYTIQLKPPTHPPSPHYPSPSPPAKLQEAYQPNPYPPPSASPQYDHQTPPAEPPRPTEPNFTQIPYQGVAQPPPQRMPCASLPWQQVPPPRNPPCTVGYPSPPPPYSNLAPSSQAYHPGQPPVHSVYPPAAAPYPAFSLRYQPSSAPEELQVSAMEQLQAANADHIHGHSHVRLLGPLETPPAASMANTSSGRSIVVTNNYAYNPAFSPSAMKKEGGEGLTRTVLLVDPPLNNKPILAVVSDPDDASLRSGCNPGSPSTYRGARKHLTSTKPYVMPGAHEPGQLVYTPAGLGMPEPQSVACSTEDDYEADAFPMNYAGQRKPYRGRGGRGRSSYDPGRGGHRRRHGDPGAGMGAGTHYFSSSFRGRGGRGGTSFSQ</sequence>
<name>A0A3Q2PIP0_FUNHE</name>
<feature type="compositionally biased region" description="Low complexity" evidence="1">
    <location>
        <begin position="148"/>
        <end position="168"/>
    </location>
</feature>
<feature type="compositionally biased region" description="Pro residues" evidence="1">
    <location>
        <begin position="126"/>
        <end position="137"/>
    </location>
</feature>
<feature type="region of interest" description="Disordered" evidence="1">
    <location>
        <begin position="759"/>
        <end position="819"/>
    </location>
</feature>
<dbReference type="Ensembl" id="ENSFHET00000019901.1">
    <property type="protein sequence ID" value="ENSFHEP00000012589.1"/>
    <property type="gene ID" value="ENSFHEG00000014063.1"/>
</dbReference>
<feature type="region of interest" description="Disordered" evidence="1">
    <location>
        <begin position="687"/>
        <end position="706"/>
    </location>
</feature>
<dbReference type="STRING" id="8078.ENSFHEP00000012589"/>
<feature type="compositionally biased region" description="Pro residues" evidence="1">
    <location>
        <begin position="452"/>
        <end position="466"/>
    </location>
</feature>
<reference evidence="2" key="1">
    <citation type="submission" date="2025-08" db="UniProtKB">
        <authorList>
            <consortium name="Ensembl"/>
        </authorList>
    </citation>
    <scope>IDENTIFICATION</scope>
</reference>
<feature type="compositionally biased region" description="Low complexity" evidence="1">
    <location>
        <begin position="259"/>
        <end position="282"/>
    </location>
</feature>
<feature type="compositionally biased region" description="Polar residues" evidence="1">
    <location>
        <begin position="231"/>
        <end position="244"/>
    </location>
</feature>
<feature type="region of interest" description="Disordered" evidence="1">
    <location>
        <begin position="11"/>
        <end position="366"/>
    </location>
</feature>
<feature type="compositionally biased region" description="Pro residues" evidence="1">
    <location>
        <begin position="60"/>
        <end position="74"/>
    </location>
</feature>
<evidence type="ECO:0000256" key="1">
    <source>
        <dbReference type="SAM" id="MobiDB-lite"/>
    </source>
</evidence>
<reference evidence="2" key="2">
    <citation type="submission" date="2025-09" db="UniProtKB">
        <authorList>
            <consortium name="Ensembl"/>
        </authorList>
    </citation>
    <scope>IDENTIFICATION</scope>
</reference>
<feature type="compositionally biased region" description="Low complexity" evidence="1">
    <location>
        <begin position="339"/>
        <end position="364"/>
    </location>
</feature>
<feature type="region of interest" description="Disordered" evidence="1">
    <location>
        <begin position="385"/>
        <end position="407"/>
    </location>
</feature>
<feature type="compositionally biased region" description="Low complexity" evidence="1">
    <location>
        <begin position="186"/>
        <end position="220"/>
    </location>
</feature>
<feature type="region of interest" description="Disordered" evidence="1">
    <location>
        <begin position="450"/>
        <end position="528"/>
    </location>
</feature>
<dbReference type="AlphaFoldDB" id="A0A3Q2PIP0"/>
<dbReference type="Proteomes" id="UP000265000">
    <property type="component" value="Unplaced"/>
</dbReference>
<organism evidence="2 3">
    <name type="scientific">Fundulus heteroclitus</name>
    <name type="common">Killifish</name>
    <name type="synonym">Mummichog</name>
    <dbReference type="NCBI Taxonomy" id="8078"/>
    <lineage>
        <taxon>Eukaryota</taxon>
        <taxon>Metazoa</taxon>
        <taxon>Chordata</taxon>
        <taxon>Craniata</taxon>
        <taxon>Vertebrata</taxon>
        <taxon>Euteleostomi</taxon>
        <taxon>Actinopterygii</taxon>
        <taxon>Neopterygii</taxon>
        <taxon>Teleostei</taxon>
        <taxon>Neoteleostei</taxon>
        <taxon>Acanthomorphata</taxon>
        <taxon>Ovalentaria</taxon>
        <taxon>Atherinomorphae</taxon>
        <taxon>Cyprinodontiformes</taxon>
        <taxon>Fundulidae</taxon>
        <taxon>Fundulus</taxon>
    </lineage>
</organism>
<evidence type="ECO:0000313" key="2">
    <source>
        <dbReference type="Ensembl" id="ENSFHEP00000012589.1"/>
    </source>
</evidence>
<keyword evidence="3" id="KW-1185">Reference proteome</keyword>